<protein>
    <recommendedName>
        <fullName evidence="2">YlxR domain-containing protein</fullName>
    </recommendedName>
</protein>
<feature type="region of interest" description="Disordered" evidence="1">
    <location>
        <begin position="82"/>
        <end position="112"/>
    </location>
</feature>
<evidence type="ECO:0000313" key="4">
    <source>
        <dbReference type="Proteomes" id="UP000181980"/>
    </source>
</evidence>
<feature type="compositionally biased region" description="Basic and acidic residues" evidence="1">
    <location>
        <begin position="84"/>
        <end position="101"/>
    </location>
</feature>
<proteinExistence type="predicted"/>
<dbReference type="AlphaFoldDB" id="A0A1H5D599"/>
<dbReference type="InterPro" id="IPR037465">
    <property type="entry name" value="YlxR"/>
</dbReference>
<dbReference type="RefSeq" id="WP_074946056.1">
    <property type="nucleotide sequence ID" value="NZ_KV757192.1"/>
</dbReference>
<dbReference type="Gene3D" id="3.30.1230.10">
    <property type="entry name" value="YlxR-like"/>
    <property type="match status" value="1"/>
</dbReference>
<evidence type="ECO:0000256" key="1">
    <source>
        <dbReference type="SAM" id="MobiDB-lite"/>
    </source>
</evidence>
<organism evidence="3 4">
    <name type="scientific">Jiangella alba</name>
    <dbReference type="NCBI Taxonomy" id="561176"/>
    <lineage>
        <taxon>Bacteria</taxon>
        <taxon>Bacillati</taxon>
        <taxon>Actinomycetota</taxon>
        <taxon>Actinomycetes</taxon>
        <taxon>Jiangellales</taxon>
        <taxon>Jiangellaceae</taxon>
        <taxon>Jiangella</taxon>
    </lineage>
</organism>
<dbReference type="Proteomes" id="UP000181980">
    <property type="component" value="Unassembled WGS sequence"/>
</dbReference>
<keyword evidence="4" id="KW-1185">Reference proteome</keyword>
<dbReference type="PANTHER" id="PTHR34215:SF1">
    <property type="entry name" value="YLXR DOMAIN-CONTAINING PROTEIN"/>
    <property type="match status" value="1"/>
</dbReference>
<sequence>MNDRAPGRSPVRTCVGCRSRAVKSELLRVVAGGAGAERALVPDLDGRLPGRGAYLHPRQGCLDQAERRRAFSRALRAEGPLDDTGLRRWLAEHEDRPDRPQRPAGMDEGDTT</sequence>
<dbReference type="SUPFAM" id="SSF64376">
    <property type="entry name" value="YlxR-like"/>
    <property type="match status" value="1"/>
</dbReference>
<accession>A0A1H5D599</accession>
<dbReference type="Pfam" id="PF04296">
    <property type="entry name" value="YlxR"/>
    <property type="match status" value="1"/>
</dbReference>
<dbReference type="EMBL" id="FNUC01000002">
    <property type="protein sequence ID" value="SED73984.1"/>
    <property type="molecule type" value="Genomic_DNA"/>
</dbReference>
<dbReference type="CDD" id="cd00279">
    <property type="entry name" value="YlxR"/>
    <property type="match status" value="1"/>
</dbReference>
<evidence type="ECO:0000313" key="3">
    <source>
        <dbReference type="EMBL" id="SED73984.1"/>
    </source>
</evidence>
<reference evidence="4" key="1">
    <citation type="submission" date="2016-10" db="EMBL/GenBank/DDBJ databases">
        <authorList>
            <person name="Varghese N."/>
            <person name="Submissions S."/>
        </authorList>
    </citation>
    <scope>NUCLEOTIDE SEQUENCE [LARGE SCALE GENOMIC DNA]</scope>
    <source>
        <strain evidence="4">DSM 45237</strain>
    </source>
</reference>
<dbReference type="InterPro" id="IPR035931">
    <property type="entry name" value="YlxR-like_sf"/>
</dbReference>
<gene>
    <name evidence="3" type="ORF">SAMN04488561_0298</name>
</gene>
<evidence type="ECO:0000259" key="2">
    <source>
        <dbReference type="Pfam" id="PF04296"/>
    </source>
</evidence>
<dbReference type="PANTHER" id="PTHR34215">
    <property type="entry name" value="BLL0784 PROTEIN"/>
    <property type="match status" value="1"/>
</dbReference>
<dbReference type="InterPro" id="IPR007393">
    <property type="entry name" value="YlxR_dom"/>
</dbReference>
<name>A0A1H5D599_9ACTN</name>
<feature type="domain" description="YlxR" evidence="2">
    <location>
        <begin position="12"/>
        <end position="80"/>
    </location>
</feature>
<dbReference type="STRING" id="561176.SAMN04488561_0298"/>